<protein>
    <submittedName>
        <fullName evidence="2">Uncharacterized protein</fullName>
    </submittedName>
</protein>
<feature type="region of interest" description="Disordered" evidence="1">
    <location>
        <begin position="103"/>
        <end position="182"/>
    </location>
</feature>
<accession>A0A182M5Y0</accession>
<name>A0A182M5Y0_9DIPT</name>
<reference evidence="3" key="1">
    <citation type="submission" date="2013-09" db="EMBL/GenBank/DDBJ databases">
        <title>The Genome Sequence of Anopheles culicifacies species A.</title>
        <authorList>
            <consortium name="The Broad Institute Genomics Platform"/>
            <person name="Neafsey D.E."/>
            <person name="Besansky N."/>
            <person name="Howell P."/>
            <person name="Walton C."/>
            <person name="Young S.K."/>
            <person name="Zeng Q."/>
            <person name="Gargeya S."/>
            <person name="Fitzgerald M."/>
            <person name="Haas B."/>
            <person name="Abouelleil A."/>
            <person name="Allen A.W."/>
            <person name="Alvarado L."/>
            <person name="Arachchi H.M."/>
            <person name="Berlin A.M."/>
            <person name="Chapman S.B."/>
            <person name="Gainer-Dewar J."/>
            <person name="Goldberg J."/>
            <person name="Griggs A."/>
            <person name="Gujja S."/>
            <person name="Hansen M."/>
            <person name="Howarth C."/>
            <person name="Imamovic A."/>
            <person name="Ireland A."/>
            <person name="Larimer J."/>
            <person name="McCowan C."/>
            <person name="Murphy C."/>
            <person name="Pearson M."/>
            <person name="Poon T.W."/>
            <person name="Priest M."/>
            <person name="Roberts A."/>
            <person name="Saif S."/>
            <person name="Shea T."/>
            <person name="Sisk P."/>
            <person name="Sykes S."/>
            <person name="Wortman J."/>
            <person name="Nusbaum C."/>
            <person name="Birren B."/>
        </authorList>
    </citation>
    <scope>NUCLEOTIDE SEQUENCE [LARGE SCALE GENOMIC DNA]</scope>
    <source>
        <strain evidence="3">A-37</strain>
    </source>
</reference>
<feature type="region of interest" description="Disordered" evidence="1">
    <location>
        <begin position="205"/>
        <end position="236"/>
    </location>
</feature>
<dbReference type="VEuPathDB" id="VectorBase:ACUA010292"/>
<keyword evidence="3" id="KW-1185">Reference proteome</keyword>
<proteinExistence type="predicted"/>
<dbReference type="AlphaFoldDB" id="A0A182M5Y0"/>
<evidence type="ECO:0000313" key="2">
    <source>
        <dbReference type="EnsemblMetazoa" id="ACUA010292-PA"/>
    </source>
</evidence>
<dbReference type="EnsemblMetazoa" id="ACUA010292-RA">
    <property type="protein sequence ID" value="ACUA010292-PA"/>
    <property type="gene ID" value="ACUA010292"/>
</dbReference>
<sequence length="606" mass="64940">MHLKVPDGMNGRLDEQMLRESSHSSAAYMQSKAMSSHPLYSQTLEQHQALLNQYRYSMAGVSPDHTPKHPNMPHHHAPYGSPPGAPAPMVQRTAAVNIIQHESLPPTGNTKSTEHHHQQSSPHQAQPLAAGHPHHHHHLGKPSPSVSMPDLSSPKGVDSKSEPSSSTRSTPTSGTPVSSIAPATAQMPYLPKHWIWNTSFDTTASNASSSPVQITDVNSDDSSDNHDDLRTSISKKRNPYSIEELLKKPESKKQKIDDRVTITCVSDPSGKTQTDTLLDDKYHYQCSPPVSPSKSCPSPSATPVTAVRCKSSSDYRSSTSPQSAGEDSEGCSIVSAVVRSKLTDNNSENSINIEIFQLLIKCPTILYARSRYFAYELTLDKTARRELTFKNGKFSRMPPTPTSLPLPSVSSSGLSGSLQYRRDFGTSSDGSTADGPGNMIDGLVFGCRYSSVSAIVLGTSAVEAAAAAAAIATGASSSKQPSGISCVISIIWDVIQTANSFSKFGCSTDAMMYASSRNSLLDSEPDISISTLIATGIFTLSPSGIQTPLKTRPNAPIPSTPPRRISASLMMRNFVKFGPTFEGRSGSESSHPASAIVILTASFLFL</sequence>
<evidence type="ECO:0000256" key="1">
    <source>
        <dbReference type="SAM" id="MobiDB-lite"/>
    </source>
</evidence>
<feature type="compositionally biased region" description="Polar residues" evidence="1">
    <location>
        <begin position="310"/>
        <end position="325"/>
    </location>
</feature>
<dbReference type="EMBL" id="AXCM01001687">
    <property type="status" value="NOT_ANNOTATED_CDS"/>
    <property type="molecule type" value="Genomic_DNA"/>
</dbReference>
<feature type="compositionally biased region" description="Low complexity" evidence="1">
    <location>
        <begin position="405"/>
        <end position="415"/>
    </location>
</feature>
<reference evidence="2" key="2">
    <citation type="submission" date="2020-05" db="UniProtKB">
        <authorList>
            <consortium name="EnsemblMetazoa"/>
        </authorList>
    </citation>
    <scope>IDENTIFICATION</scope>
    <source>
        <strain evidence="2">A-37</strain>
    </source>
</reference>
<feature type="region of interest" description="Disordered" evidence="1">
    <location>
        <begin position="62"/>
        <end position="88"/>
    </location>
</feature>
<feature type="region of interest" description="Disordered" evidence="1">
    <location>
        <begin position="390"/>
        <end position="415"/>
    </location>
</feature>
<organism evidence="2 3">
    <name type="scientific">Anopheles culicifacies</name>
    <dbReference type="NCBI Taxonomy" id="139723"/>
    <lineage>
        <taxon>Eukaryota</taxon>
        <taxon>Metazoa</taxon>
        <taxon>Ecdysozoa</taxon>
        <taxon>Arthropoda</taxon>
        <taxon>Hexapoda</taxon>
        <taxon>Insecta</taxon>
        <taxon>Pterygota</taxon>
        <taxon>Neoptera</taxon>
        <taxon>Endopterygota</taxon>
        <taxon>Diptera</taxon>
        <taxon>Nematocera</taxon>
        <taxon>Culicoidea</taxon>
        <taxon>Culicidae</taxon>
        <taxon>Anophelinae</taxon>
        <taxon>Anopheles</taxon>
        <taxon>culicifacies species complex</taxon>
    </lineage>
</organism>
<feature type="compositionally biased region" description="Low complexity" evidence="1">
    <location>
        <begin position="119"/>
        <end position="131"/>
    </location>
</feature>
<dbReference type="STRING" id="139723.A0A182M5Y0"/>
<evidence type="ECO:0000313" key="3">
    <source>
        <dbReference type="Proteomes" id="UP000075883"/>
    </source>
</evidence>
<feature type="region of interest" description="Disordered" evidence="1">
    <location>
        <begin position="309"/>
        <end position="329"/>
    </location>
</feature>
<feature type="compositionally biased region" description="Low complexity" evidence="1">
    <location>
        <begin position="162"/>
        <end position="179"/>
    </location>
</feature>
<dbReference type="Proteomes" id="UP000075883">
    <property type="component" value="Unassembled WGS sequence"/>
</dbReference>
<feature type="compositionally biased region" description="Polar residues" evidence="1">
    <location>
        <begin position="205"/>
        <end position="215"/>
    </location>
</feature>